<dbReference type="EMBL" id="FR695866">
    <property type="protein sequence ID" value="CBX27455.1"/>
    <property type="molecule type" value="Genomic_DNA"/>
</dbReference>
<dbReference type="InterPro" id="IPR029063">
    <property type="entry name" value="SAM-dependent_MTases_sf"/>
</dbReference>
<sequence length="606" mass="69192">MKQNYTFEKDLRIWKKTASPSLFYSDGDEIENYLLSVLRKAKDVSSLSPEIVTAIKDWPSEYHFSPVRHNLLRPFNFGSSHRILELGCGCGAITRYLGETGAKVIAVEGSQRRAVIAAERCRDLPNVSIYCDNVAEFEIQEKFDVVTLIGVLEYAGLFIPADDPVGVCLRIAGSFIEEDGVLIIAIENQLGLKYFNGSREDHLGISYFGIQDLYDTDTPITFGKRELMYRLKAAGFDSMIFFYPFPDYKLPNIIINDNVSKHIEFRVADLLFRTVSRDYSGNTRRVFNENMAWQPIARNGLLPELANSFLLIARQSNSINIQPNWLARLYTTERLPNFATETVLQSDGDTIIVEKRTLFHQTPDKYNLINGFHLYHQPSHRTSYVSGRLYVVELHSILARGGNITDLANWARPWIELLEAEVTQGPDGRMLPGIWLDGVPFNFIRDISGNLVLIDEEWQTEEPIPFGWVLSRGFIYTLMSCPASSGFLCLSFKEVINRVLILLGHKPYTDTEFRTTGVLEDALQKTINGQPPEISFAQLIERPINLCGVPFTISEENTNLHREISLLHGEIDRVKSTISWQITKPFRLLAFLFRWLLKRCRRKNQA</sequence>
<dbReference type="Gene3D" id="3.40.50.150">
    <property type="entry name" value="Vaccinia Virus protein VP39"/>
    <property type="match status" value="1"/>
</dbReference>
<dbReference type="CDD" id="cd02440">
    <property type="entry name" value="AdoMet_MTases"/>
    <property type="match status" value="1"/>
</dbReference>
<evidence type="ECO:0000313" key="2">
    <source>
        <dbReference type="EMBL" id="CBX27455.1"/>
    </source>
</evidence>
<name>E1YA61_9BACT</name>
<dbReference type="SUPFAM" id="SSF53335">
    <property type="entry name" value="S-adenosyl-L-methionine-dependent methyltransferases"/>
    <property type="match status" value="1"/>
</dbReference>
<dbReference type="PANTHER" id="PTHR43861">
    <property type="entry name" value="TRANS-ACONITATE 2-METHYLTRANSFERASE-RELATED"/>
    <property type="match status" value="1"/>
</dbReference>
<dbReference type="PANTHER" id="PTHR43861:SF6">
    <property type="entry name" value="METHYLTRANSFERASE TYPE 11"/>
    <property type="match status" value="1"/>
</dbReference>
<feature type="domain" description="Methyltransferase type 12" evidence="1">
    <location>
        <begin position="84"/>
        <end position="165"/>
    </location>
</feature>
<gene>
    <name evidence="2" type="ORF">N47_H22770</name>
</gene>
<proteinExistence type="predicted"/>
<dbReference type="AlphaFoldDB" id="E1YA61"/>
<reference evidence="2" key="1">
    <citation type="journal article" date="2011" name="Environ. Microbiol.">
        <title>Genomic insights into the metabolic potential of the polycyclic aromatic hydrocarbon degrading sulfate-reducing Deltaproteobacterium N47.</title>
        <authorList>
            <person name="Bergmann F."/>
            <person name="Selesi D."/>
            <person name="Weinmaier T."/>
            <person name="Tischler P."/>
            <person name="Rattei T."/>
            <person name="Meckenstock R.U."/>
        </authorList>
    </citation>
    <scope>NUCLEOTIDE SEQUENCE</scope>
</reference>
<evidence type="ECO:0000259" key="1">
    <source>
        <dbReference type="Pfam" id="PF08242"/>
    </source>
</evidence>
<accession>E1YA61</accession>
<dbReference type="Pfam" id="PF08242">
    <property type="entry name" value="Methyltransf_12"/>
    <property type="match status" value="1"/>
</dbReference>
<dbReference type="InterPro" id="IPR013217">
    <property type="entry name" value="Methyltransf_12"/>
</dbReference>
<protein>
    <recommendedName>
        <fullName evidence="1">Methyltransferase type 12 domain-containing protein</fullName>
    </recommendedName>
</protein>
<organism evidence="2">
    <name type="scientific">uncultured Desulfobacterium sp</name>
    <dbReference type="NCBI Taxonomy" id="201089"/>
    <lineage>
        <taxon>Bacteria</taxon>
        <taxon>Pseudomonadati</taxon>
        <taxon>Thermodesulfobacteriota</taxon>
        <taxon>Desulfobacteria</taxon>
        <taxon>Desulfobacterales</taxon>
        <taxon>Desulfobacteriaceae</taxon>
        <taxon>Desulfobacterium</taxon>
        <taxon>environmental samples</taxon>
    </lineage>
</organism>